<evidence type="ECO:0000259" key="1">
    <source>
        <dbReference type="Pfam" id="PF12652"/>
    </source>
</evidence>
<accession>A0ABS2WGY8</accession>
<name>A0ABS2WGY8_9BACL</name>
<keyword evidence="2" id="KW-0167">Capsid protein</keyword>
<dbReference type="InterPro" id="IPR024207">
    <property type="entry name" value="CotJB_dom"/>
</dbReference>
<organism evidence="2 3">
    <name type="scientific">Polycladomyces zharkentensis</name>
    <dbReference type="NCBI Taxonomy" id="2807616"/>
    <lineage>
        <taxon>Bacteria</taxon>
        <taxon>Bacillati</taxon>
        <taxon>Bacillota</taxon>
        <taxon>Bacilli</taxon>
        <taxon>Bacillales</taxon>
        <taxon>Thermoactinomycetaceae</taxon>
        <taxon>Polycladomyces</taxon>
    </lineage>
</organism>
<dbReference type="PIRSF" id="PIRSF010606">
    <property type="entry name" value="Spore_coat_CotJB"/>
    <property type="match status" value="1"/>
</dbReference>
<proteinExistence type="predicted"/>
<feature type="domain" description="Protein CotJB" evidence="1">
    <location>
        <begin position="10"/>
        <end position="85"/>
    </location>
</feature>
<dbReference type="RefSeq" id="WP_205493046.1">
    <property type="nucleotide sequence ID" value="NZ_JAFHAP010000004.1"/>
</dbReference>
<evidence type="ECO:0000313" key="3">
    <source>
        <dbReference type="Proteomes" id="UP001177120"/>
    </source>
</evidence>
<reference evidence="2" key="1">
    <citation type="journal article" date="2024" name="Int. J. Syst. Evol. Microbiol.">
        <title>Polycladomyces zharkentensis sp. nov., a novel thermophilic cellulose- and starch-degrading member of the Bacillota from a geothermal aquifer in Kazakhstan.</title>
        <authorList>
            <person name="Mashzhan A."/>
            <person name="Kistaubayeva A."/>
            <person name="Javier-Lopez R."/>
            <person name="Bissenova U."/>
            <person name="Bissenbay A."/>
            <person name="Birkeland N.K."/>
        </authorList>
    </citation>
    <scope>NUCLEOTIDE SEQUENCE</scope>
    <source>
        <strain evidence="2">ZKZ2T</strain>
    </source>
</reference>
<dbReference type="InterPro" id="IPR016571">
    <property type="entry name" value="Spore_coat_assembly_CotJB"/>
</dbReference>
<gene>
    <name evidence="2" type="ORF">JQC72_04115</name>
</gene>
<dbReference type="Pfam" id="PF12652">
    <property type="entry name" value="CotJB"/>
    <property type="match status" value="1"/>
</dbReference>
<comment type="caution">
    <text evidence="2">The sequence shown here is derived from an EMBL/GenBank/DDBJ whole genome shotgun (WGS) entry which is preliminary data.</text>
</comment>
<evidence type="ECO:0000313" key="2">
    <source>
        <dbReference type="EMBL" id="MBN2908705.1"/>
    </source>
</evidence>
<protein>
    <submittedName>
        <fullName evidence="2">Spore coat protein CotJB</fullName>
    </submittedName>
</protein>
<keyword evidence="2" id="KW-0946">Virion</keyword>
<dbReference type="EMBL" id="JAFHAP010000004">
    <property type="protein sequence ID" value="MBN2908705.1"/>
    <property type="molecule type" value="Genomic_DNA"/>
</dbReference>
<keyword evidence="3" id="KW-1185">Reference proteome</keyword>
<sequence length="86" mass="10446">MSKMSKEYYQLLHQLQEVDFVLVELNLYLDTHPGDKHAIQQYNHYAQKRYRLKKEFESRFGPLTHFGHSYNQYPGGWDEGPWPWEV</sequence>
<dbReference type="Proteomes" id="UP001177120">
    <property type="component" value="Unassembled WGS sequence"/>
</dbReference>